<evidence type="ECO:0000313" key="2">
    <source>
        <dbReference type="EMBL" id="OXE09155.1"/>
    </source>
</evidence>
<comment type="caution">
    <text evidence="2">The sequence shown here is derived from an EMBL/GenBank/DDBJ whole genome shotgun (WGS) entry which is preliminary data.</text>
</comment>
<accession>A0A227HTS3</accession>
<organism evidence="2 3">
    <name type="scientific">Vibrio parahaemolyticus</name>
    <dbReference type="NCBI Taxonomy" id="670"/>
    <lineage>
        <taxon>Bacteria</taxon>
        <taxon>Pseudomonadati</taxon>
        <taxon>Pseudomonadota</taxon>
        <taxon>Gammaproteobacteria</taxon>
        <taxon>Vibrionales</taxon>
        <taxon>Vibrionaceae</taxon>
        <taxon>Vibrio</taxon>
    </lineage>
</organism>
<feature type="signal peptide" evidence="1">
    <location>
        <begin position="1"/>
        <end position="34"/>
    </location>
</feature>
<dbReference type="AlphaFoldDB" id="A0A227HTS3"/>
<dbReference type="Proteomes" id="UP000214596">
    <property type="component" value="Unassembled WGS sequence"/>
</dbReference>
<proteinExistence type="predicted"/>
<feature type="chain" id="PRO_5012195255" evidence="1">
    <location>
        <begin position="35"/>
        <end position="67"/>
    </location>
</feature>
<evidence type="ECO:0000313" key="3">
    <source>
        <dbReference type="Proteomes" id="UP000214596"/>
    </source>
</evidence>
<evidence type="ECO:0000256" key="1">
    <source>
        <dbReference type="SAM" id="SignalP"/>
    </source>
</evidence>
<reference evidence="2 3" key="1">
    <citation type="journal article" date="2017" name="Appl. Environ. Microbiol.">
        <title>Parallel evolution of two clades of a major Atlantic endemic Vibrio parahaemolyticus pathogen lineage by independent acquisition of related pathogenicity islands.</title>
        <authorList>
            <person name="Xu F."/>
            <person name="Gonzalez-Escalona N."/>
            <person name="Drees K.P."/>
            <person name="Sebra R.P."/>
            <person name="Cooper V.S."/>
            <person name="Jones S.H."/>
            <person name="Whistler C.A."/>
        </authorList>
    </citation>
    <scope>NUCLEOTIDE SEQUENCE [LARGE SCALE GENOMIC DNA]</scope>
    <source>
        <strain evidence="2 3">MAVP-3</strain>
    </source>
</reference>
<gene>
    <name evidence="2" type="ORF">CA163_38985</name>
</gene>
<feature type="non-terminal residue" evidence="2">
    <location>
        <position position="67"/>
    </location>
</feature>
<protein>
    <submittedName>
        <fullName evidence="2">SPOR domain-containing protein</fullName>
    </submittedName>
</protein>
<dbReference type="EMBL" id="NIXT01005468">
    <property type="protein sequence ID" value="OXE09155.1"/>
    <property type="molecule type" value="Genomic_DNA"/>
</dbReference>
<keyword evidence="1" id="KW-0732">Signal</keyword>
<sequence length="67" mass="7162">MEMKKAHLSSRIVQSGLSLGGLLLCAQFSAPVLADDFLCQATQASDKELPMLEKSCPIGQGVWGKKV</sequence>
<name>A0A227HTS3_VIBPH</name>